<organism evidence="2 3">
    <name type="scientific">Streptomyces microflavus</name>
    <name type="common">Streptomyces lipmanii</name>
    <dbReference type="NCBI Taxonomy" id="1919"/>
    <lineage>
        <taxon>Bacteria</taxon>
        <taxon>Bacillati</taxon>
        <taxon>Actinomycetota</taxon>
        <taxon>Actinomycetes</taxon>
        <taxon>Kitasatosporales</taxon>
        <taxon>Streptomycetaceae</taxon>
        <taxon>Streptomyces</taxon>
    </lineage>
</organism>
<name>A0A7J0CPH9_STRMI</name>
<dbReference type="InterPro" id="IPR050508">
    <property type="entry name" value="Methyltransf_Superfamily"/>
</dbReference>
<dbReference type="SUPFAM" id="SSF53335">
    <property type="entry name" value="S-adenosyl-L-methionine-dependent methyltransferases"/>
    <property type="match status" value="1"/>
</dbReference>
<dbReference type="InterPro" id="IPR029063">
    <property type="entry name" value="SAM-dependent_MTases_sf"/>
</dbReference>
<accession>A0A7J0CPH9</accession>
<dbReference type="InterPro" id="IPR041698">
    <property type="entry name" value="Methyltransf_25"/>
</dbReference>
<dbReference type="Gene3D" id="3.40.50.150">
    <property type="entry name" value="Vaccinia Virus protein VP39"/>
    <property type="match status" value="1"/>
</dbReference>
<dbReference type="RefSeq" id="WP_051821641.1">
    <property type="nucleotide sequence ID" value="NZ_BMUG01000001.1"/>
</dbReference>
<gene>
    <name evidence="2" type="ORF">Smic_21730</name>
</gene>
<dbReference type="Proteomes" id="UP000498740">
    <property type="component" value="Unassembled WGS sequence"/>
</dbReference>
<dbReference type="Pfam" id="PF13649">
    <property type="entry name" value="Methyltransf_25"/>
    <property type="match status" value="1"/>
</dbReference>
<evidence type="ECO:0000313" key="2">
    <source>
        <dbReference type="EMBL" id="GFN03617.1"/>
    </source>
</evidence>
<evidence type="ECO:0000259" key="1">
    <source>
        <dbReference type="Pfam" id="PF13649"/>
    </source>
</evidence>
<dbReference type="GO" id="GO:0008757">
    <property type="term" value="F:S-adenosylmethionine-dependent methyltransferase activity"/>
    <property type="evidence" value="ECO:0007669"/>
    <property type="project" value="InterPro"/>
</dbReference>
<evidence type="ECO:0000313" key="3">
    <source>
        <dbReference type="Proteomes" id="UP000498740"/>
    </source>
</evidence>
<protein>
    <recommendedName>
        <fullName evidence="1">Methyltransferase domain-containing protein</fullName>
    </recommendedName>
</protein>
<dbReference type="EMBL" id="BLWD01000001">
    <property type="protein sequence ID" value="GFN03617.1"/>
    <property type="molecule type" value="Genomic_DNA"/>
</dbReference>
<comment type="caution">
    <text evidence="2">The sequence shown here is derived from an EMBL/GenBank/DDBJ whole genome shotgun (WGS) entry which is preliminary data.</text>
</comment>
<dbReference type="AlphaFoldDB" id="A0A7J0CPH9"/>
<reference evidence="2 3" key="1">
    <citation type="submission" date="2020-05" db="EMBL/GenBank/DDBJ databases">
        <title>Whole genome shotgun sequence of Streptomyces microflavus NBRC 13062.</title>
        <authorList>
            <person name="Komaki H."/>
            <person name="Tamura T."/>
        </authorList>
    </citation>
    <scope>NUCLEOTIDE SEQUENCE [LARGE SCALE GENOMIC DNA]</scope>
    <source>
        <strain evidence="2 3">NBRC 13062</strain>
    </source>
</reference>
<proteinExistence type="predicted"/>
<sequence length="268" mass="29109">MTGASRLKERYWAADRYQKVANRLYPLSVALCDRAALQARERVLDVATATGNAALAAAERDCTVTAIDTDLHMLGVAQRRAQAKNLQLTLRNYDAQNMPFPAELFDAVISAGGVQFAPDPVACAAELLRVCRPTGRIVVGSWGPASPITTMLEILHSACPLVDSILHCSTAWGTSEGLHRLFGDRANIEAEESRIYIEVPSVGEWTDILCQDFGPAKLALDESNASVAREIRQSLLALFSQFSEGTDHPGQVRIRMDCLQAVVTPVST</sequence>
<feature type="domain" description="Methyltransferase" evidence="1">
    <location>
        <begin position="43"/>
        <end position="135"/>
    </location>
</feature>
<dbReference type="PANTHER" id="PTHR42912">
    <property type="entry name" value="METHYLTRANSFERASE"/>
    <property type="match status" value="1"/>
</dbReference>